<protein>
    <recommendedName>
        <fullName evidence="2">CAAX prenyl protease 2/Lysostaphin resistance protein A-like domain-containing protein</fullName>
    </recommendedName>
</protein>
<dbReference type="Pfam" id="PF02517">
    <property type="entry name" value="Rce1-like"/>
    <property type="match status" value="1"/>
</dbReference>
<proteinExistence type="predicted"/>
<sequence length="134" mass="14819">MIGAPVVWSGIVWIFGFGLDFDSFARASFRTAAILLIFPVLEEIVFRGLIQDYLSNKTTDWDSFLGITWANWLTTLLFCVTHLVTRSLLVASLVIVPSLLLGALRDRGFSIKALAAIHVYWNGGVYLLIGLPSS</sequence>
<evidence type="ECO:0000313" key="3">
    <source>
        <dbReference type="EMBL" id="SVB01255.1"/>
    </source>
</evidence>
<reference evidence="3" key="1">
    <citation type="submission" date="2018-05" db="EMBL/GenBank/DDBJ databases">
        <authorList>
            <person name="Lanie J.A."/>
            <person name="Ng W.-L."/>
            <person name="Kazmierczak K.M."/>
            <person name="Andrzejewski T.M."/>
            <person name="Davidsen T.M."/>
            <person name="Wayne K.J."/>
            <person name="Tettelin H."/>
            <person name="Glass J.I."/>
            <person name="Rusch D."/>
            <person name="Podicherti R."/>
            <person name="Tsui H.-C.T."/>
            <person name="Winkler M.E."/>
        </authorList>
    </citation>
    <scope>NUCLEOTIDE SEQUENCE</scope>
</reference>
<feature type="transmembrane region" description="Helical" evidence="1">
    <location>
        <begin position="6"/>
        <end position="25"/>
    </location>
</feature>
<keyword evidence="1" id="KW-0472">Membrane</keyword>
<keyword evidence="1" id="KW-0812">Transmembrane</keyword>
<dbReference type="InterPro" id="IPR003675">
    <property type="entry name" value="Rce1/LyrA-like_dom"/>
</dbReference>
<dbReference type="GO" id="GO:0080120">
    <property type="term" value="P:CAAX-box protein maturation"/>
    <property type="evidence" value="ECO:0007669"/>
    <property type="project" value="UniProtKB-ARBA"/>
</dbReference>
<evidence type="ECO:0000259" key="2">
    <source>
        <dbReference type="Pfam" id="PF02517"/>
    </source>
</evidence>
<dbReference type="EMBL" id="UINC01025526">
    <property type="protein sequence ID" value="SVB01255.1"/>
    <property type="molecule type" value="Genomic_DNA"/>
</dbReference>
<evidence type="ECO:0000256" key="1">
    <source>
        <dbReference type="SAM" id="Phobius"/>
    </source>
</evidence>
<dbReference type="GO" id="GO:0004175">
    <property type="term" value="F:endopeptidase activity"/>
    <property type="evidence" value="ECO:0007669"/>
    <property type="project" value="UniProtKB-ARBA"/>
</dbReference>
<dbReference type="AlphaFoldDB" id="A0A382AI54"/>
<gene>
    <name evidence="3" type="ORF">METZ01_LOCUS154109</name>
</gene>
<feature type="domain" description="CAAX prenyl protease 2/Lysostaphin resistance protein A-like" evidence="2">
    <location>
        <begin position="30"/>
        <end position="123"/>
    </location>
</feature>
<dbReference type="NCBIfam" id="NF033192">
    <property type="entry name" value="JDVT-CAAX"/>
    <property type="match status" value="1"/>
</dbReference>
<name>A0A382AI54_9ZZZZ</name>
<feature type="transmembrane region" description="Helical" evidence="1">
    <location>
        <begin position="70"/>
        <end position="101"/>
    </location>
</feature>
<accession>A0A382AI54</accession>
<keyword evidence="1" id="KW-1133">Transmembrane helix</keyword>
<organism evidence="3">
    <name type="scientific">marine metagenome</name>
    <dbReference type="NCBI Taxonomy" id="408172"/>
    <lineage>
        <taxon>unclassified sequences</taxon>
        <taxon>metagenomes</taxon>
        <taxon>ecological metagenomes</taxon>
    </lineage>
</organism>
<feature type="transmembrane region" description="Helical" evidence="1">
    <location>
        <begin position="32"/>
        <end position="50"/>
    </location>
</feature>
<feature type="transmembrane region" description="Helical" evidence="1">
    <location>
        <begin position="113"/>
        <end position="131"/>
    </location>
</feature>